<gene>
    <name evidence="1" type="ORF">dnm_068900</name>
</gene>
<name>A0A975BSZ5_9BACT</name>
<dbReference type="Proteomes" id="UP000663722">
    <property type="component" value="Chromosome"/>
</dbReference>
<dbReference type="KEGG" id="dmm:dnm_068900"/>
<evidence type="ECO:0000313" key="2">
    <source>
        <dbReference type="Proteomes" id="UP000663722"/>
    </source>
</evidence>
<proteinExistence type="predicted"/>
<reference evidence="1" key="1">
    <citation type="journal article" date="2021" name="Microb. Physiol.">
        <title>Proteogenomic Insights into the Physiology of Marine, Sulfate-Reducing, Filamentous Desulfonema limicola and Desulfonema magnum.</title>
        <authorList>
            <person name="Schnaars V."/>
            <person name="Wohlbrand L."/>
            <person name="Scheve S."/>
            <person name="Hinrichs C."/>
            <person name="Reinhardt R."/>
            <person name="Rabus R."/>
        </authorList>
    </citation>
    <scope>NUCLEOTIDE SEQUENCE</scope>
    <source>
        <strain evidence="1">4be13</strain>
    </source>
</reference>
<accession>A0A975BSZ5</accession>
<dbReference type="AlphaFoldDB" id="A0A975BSZ5"/>
<keyword evidence="2" id="KW-1185">Reference proteome</keyword>
<protein>
    <submittedName>
        <fullName evidence="1">Uncharacterized protein</fullName>
    </submittedName>
</protein>
<dbReference type="EMBL" id="CP061800">
    <property type="protein sequence ID" value="QTA90828.1"/>
    <property type="molecule type" value="Genomic_DNA"/>
</dbReference>
<organism evidence="1 2">
    <name type="scientific">Desulfonema magnum</name>
    <dbReference type="NCBI Taxonomy" id="45655"/>
    <lineage>
        <taxon>Bacteria</taxon>
        <taxon>Pseudomonadati</taxon>
        <taxon>Thermodesulfobacteriota</taxon>
        <taxon>Desulfobacteria</taxon>
        <taxon>Desulfobacterales</taxon>
        <taxon>Desulfococcaceae</taxon>
        <taxon>Desulfonema</taxon>
    </lineage>
</organism>
<sequence length="48" mass="5174">MSGTSPRCVLKKISARLGDSGTGSARVFCTSSYFFKVSLRKNSFPLQG</sequence>
<evidence type="ECO:0000313" key="1">
    <source>
        <dbReference type="EMBL" id="QTA90828.1"/>
    </source>
</evidence>